<accession>A0AAV7W8N2</accession>
<comment type="caution">
    <text evidence="2">The sequence shown here is derived from an EMBL/GenBank/DDBJ whole genome shotgun (WGS) entry which is preliminary data.</text>
</comment>
<dbReference type="Pfam" id="PF13873">
    <property type="entry name" value="Myb_DNA-bind_5"/>
    <property type="match status" value="1"/>
</dbReference>
<keyword evidence="3" id="KW-1185">Reference proteome</keyword>
<dbReference type="InterPro" id="IPR028002">
    <property type="entry name" value="Myb_DNA-bind_5"/>
</dbReference>
<gene>
    <name evidence="2" type="ORF">NDU88_004033</name>
</gene>
<dbReference type="PROSITE" id="PS50090">
    <property type="entry name" value="MYB_LIKE"/>
    <property type="match status" value="1"/>
</dbReference>
<protein>
    <recommendedName>
        <fullName evidence="1">Myb-like domain-containing protein</fullName>
    </recommendedName>
</protein>
<dbReference type="EMBL" id="JANPWB010000002">
    <property type="protein sequence ID" value="KAJ1208650.1"/>
    <property type="molecule type" value="Genomic_DNA"/>
</dbReference>
<feature type="domain" description="Myb-like" evidence="1">
    <location>
        <begin position="25"/>
        <end position="89"/>
    </location>
</feature>
<dbReference type="AlphaFoldDB" id="A0AAV7W8N2"/>
<dbReference type="PANTHER" id="PTHR23098">
    <property type="entry name" value="AGAP001331-PA-RELATED"/>
    <property type="match status" value="1"/>
</dbReference>
<dbReference type="Proteomes" id="UP001066276">
    <property type="component" value="Chromosome 1_2"/>
</dbReference>
<evidence type="ECO:0000313" key="2">
    <source>
        <dbReference type="EMBL" id="KAJ1208650.1"/>
    </source>
</evidence>
<sequence>MGAIDGTYHMGSWKWHVLQGKGPAFTNEELEKLIDEVLPLCAKLYDWPEVQISAHQKRGLWHAIAKEVRTLGVYNRQSTHCRKRWEDLRRWARKICEAQLGKSSQRGRGARRALTPLMQRILALAYLDLDGHLKAAQQSQGGEYIYHILA</sequence>
<reference evidence="2" key="1">
    <citation type="journal article" date="2022" name="bioRxiv">
        <title>Sequencing and chromosome-scale assembly of the giantPleurodeles waltlgenome.</title>
        <authorList>
            <person name="Brown T."/>
            <person name="Elewa A."/>
            <person name="Iarovenko S."/>
            <person name="Subramanian E."/>
            <person name="Araus A.J."/>
            <person name="Petzold A."/>
            <person name="Susuki M."/>
            <person name="Suzuki K.-i.T."/>
            <person name="Hayashi T."/>
            <person name="Toyoda A."/>
            <person name="Oliveira C."/>
            <person name="Osipova E."/>
            <person name="Leigh N.D."/>
            <person name="Simon A."/>
            <person name="Yun M.H."/>
        </authorList>
    </citation>
    <scope>NUCLEOTIDE SEQUENCE</scope>
    <source>
        <strain evidence="2">20211129_DDA</strain>
        <tissue evidence="2">Liver</tissue>
    </source>
</reference>
<dbReference type="PANTHER" id="PTHR23098:SF23">
    <property type="entry name" value="MYB-RELATED TRANSCRIPTION FACTOR, PARTNER OF PROFILIN-LIKE ISOFORM X2-RELATED"/>
    <property type="match status" value="1"/>
</dbReference>
<proteinExistence type="predicted"/>
<dbReference type="Gene3D" id="1.10.10.60">
    <property type="entry name" value="Homeodomain-like"/>
    <property type="match status" value="1"/>
</dbReference>
<name>A0AAV7W8N2_PLEWA</name>
<evidence type="ECO:0000313" key="3">
    <source>
        <dbReference type="Proteomes" id="UP001066276"/>
    </source>
</evidence>
<evidence type="ECO:0000259" key="1">
    <source>
        <dbReference type="PROSITE" id="PS50090"/>
    </source>
</evidence>
<organism evidence="2 3">
    <name type="scientific">Pleurodeles waltl</name>
    <name type="common">Iberian ribbed newt</name>
    <dbReference type="NCBI Taxonomy" id="8319"/>
    <lineage>
        <taxon>Eukaryota</taxon>
        <taxon>Metazoa</taxon>
        <taxon>Chordata</taxon>
        <taxon>Craniata</taxon>
        <taxon>Vertebrata</taxon>
        <taxon>Euteleostomi</taxon>
        <taxon>Amphibia</taxon>
        <taxon>Batrachia</taxon>
        <taxon>Caudata</taxon>
        <taxon>Salamandroidea</taxon>
        <taxon>Salamandridae</taxon>
        <taxon>Pleurodelinae</taxon>
        <taxon>Pleurodeles</taxon>
    </lineage>
</organism>
<dbReference type="InterPro" id="IPR001005">
    <property type="entry name" value="SANT/Myb"/>
</dbReference>
<dbReference type="GO" id="GO:0005634">
    <property type="term" value="C:nucleus"/>
    <property type="evidence" value="ECO:0007669"/>
    <property type="project" value="TreeGrafter"/>
</dbReference>